<dbReference type="EMBL" id="JBHLYR010000051">
    <property type="protein sequence ID" value="MFB9993511.1"/>
    <property type="molecule type" value="Genomic_DNA"/>
</dbReference>
<organism evidence="1 2">
    <name type="scientific">Deinococcus oregonensis</name>
    <dbReference type="NCBI Taxonomy" id="1805970"/>
    <lineage>
        <taxon>Bacteria</taxon>
        <taxon>Thermotogati</taxon>
        <taxon>Deinococcota</taxon>
        <taxon>Deinococci</taxon>
        <taxon>Deinococcales</taxon>
        <taxon>Deinococcaceae</taxon>
        <taxon>Deinococcus</taxon>
    </lineage>
</organism>
<reference evidence="1 2" key="1">
    <citation type="submission" date="2024-09" db="EMBL/GenBank/DDBJ databases">
        <authorList>
            <person name="Sun Q."/>
            <person name="Mori K."/>
        </authorList>
    </citation>
    <scope>NUCLEOTIDE SEQUENCE [LARGE SCALE GENOMIC DNA]</scope>
    <source>
        <strain evidence="1 2">JCM 13503</strain>
    </source>
</reference>
<sequence length="40" mass="4499">MTGKAVLIGSQVENSNRVDIRRTLNLSRNTLTTLTKIRMP</sequence>
<gene>
    <name evidence="1" type="ORF">ACFFLM_16210</name>
</gene>
<protein>
    <submittedName>
        <fullName evidence="1">Uncharacterized protein</fullName>
    </submittedName>
</protein>
<dbReference type="Proteomes" id="UP001589733">
    <property type="component" value="Unassembled WGS sequence"/>
</dbReference>
<dbReference type="RefSeq" id="WP_380012489.1">
    <property type="nucleotide sequence ID" value="NZ_JBHLYR010000051.1"/>
</dbReference>
<accession>A0ABV6B191</accession>
<comment type="caution">
    <text evidence="1">The sequence shown here is derived from an EMBL/GenBank/DDBJ whole genome shotgun (WGS) entry which is preliminary data.</text>
</comment>
<evidence type="ECO:0000313" key="1">
    <source>
        <dbReference type="EMBL" id="MFB9993511.1"/>
    </source>
</evidence>
<proteinExistence type="predicted"/>
<name>A0ABV6B191_9DEIO</name>
<keyword evidence="2" id="KW-1185">Reference proteome</keyword>
<evidence type="ECO:0000313" key="2">
    <source>
        <dbReference type="Proteomes" id="UP001589733"/>
    </source>
</evidence>